<dbReference type="EC" id="2.4.1.-" evidence="11"/>
<dbReference type="SUPFAM" id="SSF53756">
    <property type="entry name" value="UDP-Glycosyltransferase/glycogen phosphorylase"/>
    <property type="match status" value="1"/>
</dbReference>
<evidence type="ECO:0000256" key="6">
    <source>
        <dbReference type="ARBA" id="ARBA00022968"/>
    </source>
</evidence>
<dbReference type="UniPathway" id="UPA00378"/>
<comment type="similarity">
    <text evidence="2 11">Belongs to the glycosyltransferase 10 family.</text>
</comment>
<evidence type="ECO:0000256" key="3">
    <source>
        <dbReference type="ARBA" id="ARBA00022676"/>
    </source>
</evidence>
<keyword evidence="11" id="KW-0333">Golgi apparatus</keyword>
<keyword evidence="9" id="KW-0325">Glycoprotein</keyword>
<evidence type="ECO:0000259" key="13">
    <source>
        <dbReference type="Pfam" id="PF17039"/>
    </source>
</evidence>
<dbReference type="InterPro" id="IPR031481">
    <property type="entry name" value="Glyco_tran_10_N"/>
</dbReference>
<keyword evidence="3 11" id="KW-0328">Glycosyltransferase</keyword>
<proteinExistence type="inferred from homology"/>
<dbReference type="AlphaFoldDB" id="A0A1I8GHX2"/>
<evidence type="ECO:0000256" key="9">
    <source>
        <dbReference type="ARBA" id="ARBA00023180"/>
    </source>
</evidence>
<dbReference type="FunFam" id="3.40.50.11660:FF:000002">
    <property type="entry name" value="Alpha-(1,3)-fucosyltransferase"/>
    <property type="match status" value="1"/>
</dbReference>
<dbReference type="PANTHER" id="PTHR11929">
    <property type="entry name" value="ALPHA- 1,3 -FUCOSYLTRANSFERASE"/>
    <property type="match status" value="1"/>
</dbReference>
<evidence type="ECO:0000256" key="2">
    <source>
        <dbReference type="ARBA" id="ARBA00008919"/>
    </source>
</evidence>
<keyword evidence="7" id="KW-1133">Transmembrane helix</keyword>
<evidence type="ECO:0000256" key="5">
    <source>
        <dbReference type="ARBA" id="ARBA00022692"/>
    </source>
</evidence>
<dbReference type="Pfam" id="PF17039">
    <property type="entry name" value="Glyco_tran_10_N"/>
    <property type="match status" value="1"/>
</dbReference>
<organism evidence="14 15">
    <name type="scientific">Macrostomum lignano</name>
    <dbReference type="NCBI Taxonomy" id="282301"/>
    <lineage>
        <taxon>Eukaryota</taxon>
        <taxon>Metazoa</taxon>
        <taxon>Spiralia</taxon>
        <taxon>Lophotrochozoa</taxon>
        <taxon>Platyhelminthes</taxon>
        <taxon>Rhabditophora</taxon>
        <taxon>Macrostomorpha</taxon>
        <taxon>Macrostomida</taxon>
        <taxon>Macrostomidae</taxon>
        <taxon>Macrostomum</taxon>
    </lineage>
</organism>
<dbReference type="InterPro" id="IPR001503">
    <property type="entry name" value="Glyco_trans_10"/>
</dbReference>
<keyword evidence="14" id="KW-1185">Reference proteome</keyword>
<dbReference type="InterPro" id="IPR038577">
    <property type="entry name" value="GT10-like_C_sf"/>
</dbReference>
<dbReference type="Pfam" id="PF00852">
    <property type="entry name" value="Glyco_transf_10"/>
    <property type="match status" value="1"/>
</dbReference>
<dbReference type="InterPro" id="IPR055270">
    <property type="entry name" value="Glyco_tran_10_C"/>
</dbReference>
<keyword evidence="4 11" id="KW-0808">Transferase</keyword>
<keyword evidence="5 11" id="KW-0812">Transmembrane</keyword>
<comment type="subcellular location">
    <subcellularLocation>
        <location evidence="10">Endomembrane system</location>
        <topology evidence="10">Single-pass type II membrane protein</topology>
    </subcellularLocation>
    <subcellularLocation>
        <location evidence="11">Golgi apparatus</location>
        <location evidence="11">Golgi stack membrane</location>
        <topology evidence="11">Single-pass type II membrane protein</topology>
    </subcellularLocation>
</comment>
<accession>A0A1I8GHX2</accession>
<keyword evidence="8" id="KW-0472">Membrane</keyword>
<evidence type="ECO:0000259" key="12">
    <source>
        <dbReference type="Pfam" id="PF00852"/>
    </source>
</evidence>
<evidence type="ECO:0000313" key="15">
    <source>
        <dbReference type="WBParaSite" id="maker-uti_cns_0001950-snap-gene-0.10-mRNA-1"/>
    </source>
</evidence>
<evidence type="ECO:0000256" key="4">
    <source>
        <dbReference type="ARBA" id="ARBA00022679"/>
    </source>
</evidence>
<evidence type="ECO:0000256" key="8">
    <source>
        <dbReference type="ARBA" id="ARBA00023136"/>
    </source>
</evidence>
<evidence type="ECO:0000256" key="11">
    <source>
        <dbReference type="RuleBase" id="RU003832"/>
    </source>
</evidence>
<name>A0A1I8GHX2_9PLAT</name>
<comment type="pathway">
    <text evidence="1">Protein modification; protein glycosylation.</text>
</comment>
<evidence type="ECO:0000256" key="7">
    <source>
        <dbReference type="ARBA" id="ARBA00022989"/>
    </source>
</evidence>
<feature type="domain" description="Fucosyltransferase N-terminal" evidence="13">
    <location>
        <begin position="125"/>
        <end position="242"/>
    </location>
</feature>
<dbReference type="WBParaSite" id="maker-uti_cns_0001950-snap-gene-0.10-mRNA-1">
    <property type="protein sequence ID" value="maker-uti_cns_0001950-snap-gene-0.10-mRNA-1"/>
    <property type="gene ID" value="maker-uti_cns_0001950-snap-gene-0.10"/>
</dbReference>
<evidence type="ECO:0000313" key="14">
    <source>
        <dbReference type="Proteomes" id="UP000095280"/>
    </source>
</evidence>
<evidence type="ECO:0000256" key="10">
    <source>
        <dbReference type="ARBA" id="ARBA00060399"/>
    </source>
</evidence>
<feature type="domain" description="Fucosyltransferase C-terminal" evidence="12">
    <location>
        <begin position="270"/>
        <end position="438"/>
    </location>
</feature>
<sequence length="467" mass="53799">NRTTSEQSRSSNLRNSGSYANWTALLVSTMEQFSFIAKRKEAASMVAGGLLSYVLMQNDLELRDLAALVRDRHAAAEIQFALSNSPLATSVGCPANATCIGLPTRIFHNYSYWNVVLQPSLVPACASNCRLIADHSQAHALLFHAYDLPSRRRLRRMRQTLPRNQLWIYYSIESPMQMTTQRCGQHCLKATWLSFVDDTLAYFKQFTFPSYLLREYPDTTEEATYFNWTMTYRRDSTIYTPYYRFEPVVSATGEKHSGPIALPPKVSLTEKRFLSFIAVSNCYPSNRRQEILTELAKHMELHFYGRCGDRELPDSQSMVDLSRQYYFHLSFENVFCRDYITEKFFVNGLWGHAVPVAFAGYSKEELEAVAPPHSFIYAGDFKSPAKQAEHLKSLAANSEKYNAYHRWRRTFGFVDHDRNPSYNVFCQICRKLQQAPNTAAEVDLNKFYNISQQCRPLDYNPFSAHKL</sequence>
<dbReference type="PANTHER" id="PTHR11929:SF226">
    <property type="entry name" value="ATP-DEPENDENT DNA HELICASE-RELATED"/>
    <property type="match status" value="1"/>
</dbReference>
<reference evidence="15" key="1">
    <citation type="submission" date="2016-11" db="UniProtKB">
        <authorList>
            <consortium name="WormBaseParasite"/>
        </authorList>
    </citation>
    <scope>IDENTIFICATION</scope>
</reference>
<evidence type="ECO:0000256" key="1">
    <source>
        <dbReference type="ARBA" id="ARBA00004922"/>
    </source>
</evidence>
<dbReference type="Gene3D" id="3.40.50.11660">
    <property type="entry name" value="Glycosyl transferase family 10, C-terminal domain"/>
    <property type="match status" value="1"/>
</dbReference>
<protein>
    <recommendedName>
        <fullName evidence="11">Fucosyltransferase</fullName>
        <ecNumber evidence="11">2.4.1.-</ecNumber>
    </recommendedName>
</protein>
<dbReference type="GO" id="GO:0046920">
    <property type="term" value="F:alpha-(1-&gt;3)-fucosyltransferase activity"/>
    <property type="evidence" value="ECO:0007669"/>
    <property type="project" value="TreeGrafter"/>
</dbReference>
<keyword evidence="6" id="KW-0735">Signal-anchor</keyword>
<dbReference type="GO" id="GO:0032580">
    <property type="term" value="C:Golgi cisterna membrane"/>
    <property type="evidence" value="ECO:0007669"/>
    <property type="project" value="UniProtKB-SubCell"/>
</dbReference>
<dbReference type="Proteomes" id="UP000095280">
    <property type="component" value="Unplaced"/>
</dbReference>